<gene>
    <name evidence="7" type="ORF">METZ01_LOCUS423089</name>
</gene>
<dbReference type="InterPro" id="IPR012480">
    <property type="entry name" value="Hepar_II_III_C"/>
</dbReference>
<sequence>YSLEVQARFLSQNLEKHLLGNHIFANAKALMFVGLFFNGNEAKRWYDKGCKLLERELPEQVLADGGNFELSTMYHVIFLEDLLDLVNIHRTYNHKLPDGLEERVKPMFSWLLAMCHPDGEISFFNDAALGITPSVKEIQDYGQRLSFFGLLSNASGITRLEASGYSRVELDNLVALIDRSKIGPDYLPAHAHADTLSFELSLFGKRVIVNSGTSVYGKSQERQYQRSTASHSTVVIDGENSSEVWSGFRVARRAKVFNSKDSEQRGKITL</sequence>
<dbReference type="AlphaFoldDB" id="A0A382XI01"/>
<dbReference type="Gene3D" id="1.50.10.100">
    <property type="entry name" value="Chondroitin AC/alginate lyase"/>
    <property type="match status" value="1"/>
</dbReference>
<dbReference type="GO" id="GO:0042597">
    <property type="term" value="C:periplasmic space"/>
    <property type="evidence" value="ECO:0007669"/>
    <property type="project" value="UniProtKB-SubCell"/>
</dbReference>
<protein>
    <submittedName>
        <fullName evidence="7">Uncharacterized protein</fullName>
    </submittedName>
</protein>
<reference evidence="7" key="1">
    <citation type="submission" date="2018-05" db="EMBL/GenBank/DDBJ databases">
        <authorList>
            <person name="Lanie J.A."/>
            <person name="Ng W.-L."/>
            <person name="Kazmierczak K.M."/>
            <person name="Andrzejewski T.M."/>
            <person name="Davidsen T.M."/>
            <person name="Wayne K.J."/>
            <person name="Tettelin H."/>
            <person name="Glass J.I."/>
            <person name="Rusch D."/>
            <person name="Podicherti R."/>
            <person name="Tsui H.-C.T."/>
            <person name="Winkler M.E."/>
        </authorList>
    </citation>
    <scope>NUCLEOTIDE SEQUENCE</scope>
</reference>
<proteinExistence type="predicted"/>
<dbReference type="InterPro" id="IPR008929">
    <property type="entry name" value="Chondroitin_lyas"/>
</dbReference>
<evidence type="ECO:0000259" key="6">
    <source>
        <dbReference type="Pfam" id="PF16889"/>
    </source>
</evidence>
<keyword evidence="4" id="KW-0456">Lyase</keyword>
<evidence type="ECO:0000259" key="5">
    <source>
        <dbReference type="Pfam" id="PF07940"/>
    </source>
</evidence>
<comment type="subcellular location">
    <subcellularLocation>
        <location evidence="1">Periplasm</location>
    </subcellularLocation>
</comment>
<feature type="domain" description="Heparin-sulfate lyase N-terminal" evidence="6">
    <location>
        <begin position="3"/>
        <end position="135"/>
    </location>
</feature>
<organism evidence="7">
    <name type="scientific">marine metagenome</name>
    <dbReference type="NCBI Taxonomy" id="408172"/>
    <lineage>
        <taxon>unclassified sequences</taxon>
        <taxon>metagenomes</taxon>
        <taxon>ecological metagenomes</taxon>
    </lineage>
</organism>
<dbReference type="InterPro" id="IPR031680">
    <property type="entry name" value="Hepar_II_III_N"/>
</dbReference>
<evidence type="ECO:0000313" key="7">
    <source>
        <dbReference type="EMBL" id="SVD70235.1"/>
    </source>
</evidence>
<dbReference type="Gene3D" id="2.70.98.70">
    <property type="match status" value="1"/>
</dbReference>
<dbReference type="EMBL" id="UINC01167624">
    <property type="protein sequence ID" value="SVD70235.1"/>
    <property type="molecule type" value="Genomic_DNA"/>
</dbReference>
<dbReference type="PANTHER" id="PTHR39210">
    <property type="entry name" value="HEPARIN-SULFATE LYASE"/>
    <property type="match status" value="1"/>
</dbReference>
<dbReference type="SUPFAM" id="SSF48230">
    <property type="entry name" value="Chondroitin AC/alginate lyase"/>
    <property type="match status" value="1"/>
</dbReference>
<feature type="non-terminal residue" evidence="7">
    <location>
        <position position="1"/>
    </location>
</feature>
<feature type="domain" description="Heparinase II/III-like C-terminal" evidence="5">
    <location>
        <begin position="158"/>
        <end position="260"/>
    </location>
</feature>
<evidence type="ECO:0000256" key="2">
    <source>
        <dbReference type="ARBA" id="ARBA00022729"/>
    </source>
</evidence>
<dbReference type="GO" id="GO:0016829">
    <property type="term" value="F:lyase activity"/>
    <property type="evidence" value="ECO:0007669"/>
    <property type="project" value="UniProtKB-KW"/>
</dbReference>
<keyword evidence="3" id="KW-0574">Periplasm</keyword>
<name>A0A382XI01_9ZZZZ</name>
<keyword evidence="2" id="KW-0732">Signal</keyword>
<evidence type="ECO:0000256" key="1">
    <source>
        <dbReference type="ARBA" id="ARBA00004418"/>
    </source>
</evidence>
<dbReference type="Pfam" id="PF07940">
    <property type="entry name" value="Hepar_II_III_C"/>
    <property type="match status" value="1"/>
</dbReference>
<dbReference type="PANTHER" id="PTHR39210:SF1">
    <property type="entry name" value="HEPARIN-SULFATE LYASE"/>
    <property type="match status" value="1"/>
</dbReference>
<evidence type="ECO:0000256" key="4">
    <source>
        <dbReference type="ARBA" id="ARBA00023239"/>
    </source>
</evidence>
<feature type="non-terminal residue" evidence="7">
    <location>
        <position position="270"/>
    </location>
</feature>
<accession>A0A382XI01</accession>
<dbReference type="Pfam" id="PF16889">
    <property type="entry name" value="Hepar_II_III_N"/>
    <property type="match status" value="1"/>
</dbReference>
<evidence type="ECO:0000256" key="3">
    <source>
        <dbReference type="ARBA" id="ARBA00022764"/>
    </source>
</evidence>